<dbReference type="Gene3D" id="2.60.120.920">
    <property type="match status" value="1"/>
</dbReference>
<keyword evidence="3" id="KW-0964">Secreted</keyword>
<dbReference type="GO" id="GO:0005576">
    <property type="term" value="C:extracellular region"/>
    <property type="evidence" value="ECO:0007669"/>
    <property type="project" value="UniProtKB-SubCell"/>
</dbReference>
<dbReference type="GeneTree" id="ENSGT00390000014380"/>
<keyword evidence="4" id="KW-0800">Toxin</keyword>
<evidence type="ECO:0000256" key="5">
    <source>
        <dbReference type="ARBA" id="ARBA00022735"/>
    </source>
</evidence>
<keyword evidence="9" id="KW-1185">Reference proteome</keyword>
<dbReference type="Pfam" id="PF18078">
    <property type="entry name" value="Thioredoxin_11"/>
    <property type="match status" value="1"/>
</dbReference>
<reference evidence="8" key="2">
    <citation type="submission" date="2025-08" db="UniProtKB">
        <authorList>
            <consortium name="Ensembl"/>
        </authorList>
    </citation>
    <scope>IDENTIFICATION</scope>
</reference>
<feature type="domain" description="B30.2/SPRY" evidence="7">
    <location>
        <begin position="519"/>
        <end position="714"/>
    </location>
</feature>
<accession>A0AAY4BLE8</accession>
<reference evidence="8" key="3">
    <citation type="submission" date="2025-09" db="UniProtKB">
        <authorList>
            <consortium name="Ensembl"/>
        </authorList>
    </citation>
    <scope>IDENTIFICATION</scope>
</reference>
<dbReference type="PANTHER" id="PTHR31594">
    <property type="entry name" value="AIG1-TYPE G DOMAIN-CONTAINING PROTEIN"/>
    <property type="match status" value="1"/>
</dbReference>
<dbReference type="Ensembl" id="ENSDCDT00010023977.1">
    <property type="protein sequence ID" value="ENSDCDP00010021740.1"/>
    <property type="gene ID" value="ENSDCDG00010010472.1"/>
</dbReference>
<dbReference type="PANTHER" id="PTHR31594:SF11">
    <property type="entry name" value="NEOVERRUCOTOXIN SUBUNIT ALPHA-LIKE ISOFORM X1-RELATED"/>
    <property type="match status" value="1"/>
</dbReference>
<dbReference type="SMART" id="SM00449">
    <property type="entry name" value="SPRY"/>
    <property type="match status" value="1"/>
</dbReference>
<dbReference type="GO" id="GO:0090729">
    <property type="term" value="F:toxin activity"/>
    <property type="evidence" value="ECO:0007669"/>
    <property type="project" value="UniProtKB-KW"/>
</dbReference>
<keyword evidence="5" id="KW-0354">Hemolysis</keyword>
<dbReference type="InterPro" id="IPR006574">
    <property type="entry name" value="PRY"/>
</dbReference>
<evidence type="ECO:0000259" key="7">
    <source>
        <dbReference type="PROSITE" id="PS50188"/>
    </source>
</evidence>
<dbReference type="InterPro" id="IPR040581">
    <property type="entry name" value="Thioredoxin_11"/>
</dbReference>
<protein>
    <recommendedName>
        <fullName evidence="7">B30.2/SPRY domain-containing protein</fullName>
    </recommendedName>
</protein>
<dbReference type="SUPFAM" id="SSF49899">
    <property type="entry name" value="Concanavalin A-like lectins/glucanases"/>
    <property type="match status" value="1"/>
</dbReference>
<dbReference type="InterPro" id="IPR043136">
    <property type="entry name" value="B30.2/SPRY_sf"/>
</dbReference>
<dbReference type="Pfam" id="PF21109">
    <property type="entry name" value="Stonustoxin_helical"/>
    <property type="match status" value="1"/>
</dbReference>
<reference evidence="8 9" key="1">
    <citation type="submission" date="2020-06" db="EMBL/GenBank/DDBJ databases">
        <authorList>
            <consortium name="Wellcome Sanger Institute Data Sharing"/>
        </authorList>
    </citation>
    <scope>NUCLEOTIDE SEQUENCE [LARGE SCALE GENOMIC DNA]</scope>
</reference>
<dbReference type="PRINTS" id="PR01407">
    <property type="entry name" value="BUTYPHLNCDUF"/>
</dbReference>
<proteinExistence type="inferred from homology"/>
<name>A0AAY4BLE8_9TELE</name>
<evidence type="ECO:0000313" key="9">
    <source>
        <dbReference type="Proteomes" id="UP000694580"/>
    </source>
</evidence>
<dbReference type="InterPro" id="IPR003877">
    <property type="entry name" value="SPRY_dom"/>
</dbReference>
<evidence type="ECO:0000256" key="2">
    <source>
        <dbReference type="ARBA" id="ARBA00006480"/>
    </source>
</evidence>
<dbReference type="GO" id="GO:0031640">
    <property type="term" value="P:killing of cells of another organism"/>
    <property type="evidence" value="ECO:0007669"/>
    <property type="project" value="UniProtKB-KW"/>
</dbReference>
<comment type="subcellular location">
    <subcellularLocation>
        <location evidence="1">Secreted</location>
    </subcellularLocation>
</comment>
<evidence type="ECO:0000256" key="4">
    <source>
        <dbReference type="ARBA" id="ARBA00022656"/>
    </source>
</evidence>
<dbReference type="Pfam" id="PF00622">
    <property type="entry name" value="SPRY"/>
    <property type="match status" value="1"/>
</dbReference>
<dbReference type="Pfam" id="PF13765">
    <property type="entry name" value="PRY"/>
    <property type="match status" value="1"/>
</dbReference>
<evidence type="ECO:0000256" key="1">
    <source>
        <dbReference type="ARBA" id="ARBA00004613"/>
    </source>
</evidence>
<organism evidence="8 9">
    <name type="scientific">Denticeps clupeoides</name>
    <name type="common">denticle herring</name>
    <dbReference type="NCBI Taxonomy" id="299321"/>
    <lineage>
        <taxon>Eukaryota</taxon>
        <taxon>Metazoa</taxon>
        <taxon>Chordata</taxon>
        <taxon>Craniata</taxon>
        <taxon>Vertebrata</taxon>
        <taxon>Euteleostomi</taxon>
        <taxon>Actinopterygii</taxon>
        <taxon>Neopterygii</taxon>
        <taxon>Teleostei</taxon>
        <taxon>Clupei</taxon>
        <taxon>Clupeiformes</taxon>
        <taxon>Denticipitoidei</taxon>
        <taxon>Denticipitidae</taxon>
        <taxon>Denticeps</taxon>
    </lineage>
</organism>
<dbReference type="InterPro" id="IPR048997">
    <property type="entry name" value="Stonustoxin-like_helical"/>
</dbReference>
<dbReference type="InterPro" id="IPR013320">
    <property type="entry name" value="ConA-like_dom_sf"/>
</dbReference>
<evidence type="ECO:0000256" key="6">
    <source>
        <dbReference type="ARBA" id="ARBA00022852"/>
    </source>
</evidence>
<dbReference type="InterPro" id="IPR003879">
    <property type="entry name" value="Butyrophylin_SPRY"/>
</dbReference>
<dbReference type="PROSITE" id="PS50188">
    <property type="entry name" value="B302_SPRY"/>
    <property type="match status" value="1"/>
</dbReference>
<dbReference type="Proteomes" id="UP000694580">
    <property type="component" value="Chromosome 3"/>
</dbReference>
<dbReference type="InterPro" id="IPR001870">
    <property type="entry name" value="B30.2/SPRY"/>
</dbReference>
<keyword evidence="6" id="KW-0204">Cytolysis</keyword>
<comment type="similarity">
    <text evidence="2">Belongs to the SNTX/VTX toxin family.</text>
</comment>
<dbReference type="AlphaFoldDB" id="A0AAY4BLE8"/>
<evidence type="ECO:0000313" key="8">
    <source>
        <dbReference type="Ensembl" id="ENSDCDP00010021740.1"/>
    </source>
</evidence>
<dbReference type="InterPro" id="IPR052090">
    <property type="entry name" value="Cytolytic_pore-forming_toxin"/>
</dbReference>
<gene>
    <name evidence="8" type="primary">LOC114785692</name>
</gene>
<evidence type="ECO:0000256" key="3">
    <source>
        <dbReference type="ARBA" id="ARBA00022525"/>
    </source>
</evidence>
<dbReference type="SMART" id="SM00589">
    <property type="entry name" value="PRY"/>
    <property type="match status" value="1"/>
</dbReference>
<sequence>MFGEDRKSCLRFSRKNRAPYDEEKFCITPSELPLSERRSRMTKALFIPITISRHCKSLWDVEDIEKGTTSEAQPYSNFDITTSDSLSEKHKLLDVSASLQASFFAGLVEVGGSAQYLHDKASSKHQCRVTMKYQGTTEFKELKILGLNVKYPEVFNQMEATHVVVGILYGAEAFMVFEDTAADESEKQEIHGNLSVMIKKIPGIEISGEGKVEMNDEDKDMVKNMSCTFHGDFLLEQNPTSYEEAVLVYKELPTLLGKDGEKAVPVKVWLYPLNKLNDVAAQIKNMVSETQVSQLKKMMEDFHEAEMRSTDLLVKSEILKTDDIRDKLELFQTKLRDFTAVFLQKVAEMLPAIREGTLEEKVLRDHLDKLKASGFSRSEMDSWLDEKETEIGVLSTYTKTMKYDIKRPGPELDVLLLHPEVDKIFMFSFTSLKYEEEYLNTISQSPENLKNNITISAQNTRAEIPWYKAAGVKEVLLMALNNMRGYEDDVHLISYISDPNNPGASVRLYQDGICKDPNVQSGHGIPVLKHFLLLLAGNILLDPNTVNKQLVISKGGKKVERVKEGQSYPANPERFDYYTQALCKEGLTGNCCWEAEFTGGGVIMGMAYKSMSRKGYGRESCLGKNEKSWGLEFNDDSCIAWHNNVPKNVCASESRRIRVYLDYTAGTLSFHSVFSSEEKLLYKFHAIFTEPLYPGQIQGKITQRGLGQIGLKTTRWSKKQL</sequence>